<sequence>YHAEVVVHFFMAGVPHPPFHITVIAGLQLYVQQGTIRKLNQQVRLAVLYKR</sequence>
<organism evidence="1 2">
    <name type="scientific">Candidatus Magnetobacterium bavaricum</name>
    <dbReference type="NCBI Taxonomy" id="29290"/>
    <lineage>
        <taxon>Bacteria</taxon>
        <taxon>Pseudomonadati</taxon>
        <taxon>Nitrospirota</taxon>
        <taxon>Thermodesulfovibrionia</taxon>
        <taxon>Thermodesulfovibrionales</taxon>
        <taxon>Candidatus Magnetobacteriaceae</taxon>
        <taxon>Candidatus Magnetobacterium</taxon>
    </lineage>
</organism>
<dbReference type="Proteomes" id="UP000033423">
    <property type="component" value="Unassembled WGS sequence"/>
</dbReference>
<reference evidence="1 2" key="1">
    <citation type="submission" date="2015-02" db="EMBL/GenBank/DDBJ databases">
        <title>Single-cell genomics of uncultivated deep-branching MTB reveals a conserved set of magnetosome genes.</title>
        <authorList>
            <person name="Kolinko S."/>
            <person name="Richter M."/>
            <person name="Glockner F.O."/>
            <person name="Brachmann A."/>
            <person name="Schuler D."/>
        </authorList>
    </citation>
    <scope>NUCLEOTIDE SEQUENCE [LARGE SCALE GENOMIC DNA]</scope>
    <source>
        <strain evidence="1">TM-1</strain>
    </source>
</reference>
<feature type="non-terminal residue" evidence="1">
    <location>
        <position position="1"/>
    </location>
</feature>
<dbReference type="EMBL" id="LACI01001412">
    <property type="protein sequence ID" value="KJU84518.1"/>
    <property type="molecule type" value="Genomic_DNA"/>
</dbReference>
<evidence type="ECO:0000313" key="2">
    <source>
        <dbReference type="Proteomes" id="UP000033423"/>
    </source>
</evidence>
<proteinExistence type="predicted"/>
<protein>
    <submittedName>
        <fullName evidence="1">Uncharacterized protein</fullName>
    </submittedName>
</protein>
<accession>A0A0F3GV21</accession>
<evidence type="ECO:0000313" key="1">
    <source>
        <dbReference type="EMBL" id="KJU84518.1"/>
    </source>
</evidence>
<name>A0A0F3GV21_9BACT</name>
<dbReference type="AlphaFoldDB" id="A0A0F3GV21"/>
<keyword evidence="2" id="KW-1185">Reference proteome</keyword>
<comment type="caution">
    <text evidence="1">The sequence shown here is derived from an EMBL/GenBank/DDBJ whole genome shotgun (WGS) entry which is preliminary data.</text>
</comment>
<gene>
    <name evidence="1" type="ORF">MBAV_003288</name>
</gene>